<evidence type="ECO:0000313" key="3">
    <source>
        <dbReference type="Proteomes" id="UP001500466"/>
    </source>
</evidence>
<gene>
    <name evidence="2" type="ORF">GCM10023205_39300</name>
</gene>
<evidence type="ECO:0000313" key="2">
    <source>
        <dbReference type="EMBL" id="GAA4970025.1"/>
    </source>
</evidence>
<dbReference type="Gene3D" id="1.25.40.10">
    <property type="entry name" value="Tetratricopeptide repeat domain"/>
    <property type="match status" value="1"/>
</dbReference>
<feature type="compositionally biased region" description="Gly residues" evidence="1">
    <location>
        <begin position="108"/>
        <end position="120"/>
    </location>
</feature>
<dbReference type="SUPFAM" id="SSF48452">
    <property type="entry name" value="TPR-like"/>
    <property type="match status" value="1"/>
</dbReference>
<dbReference type="InterPro" id="IPR011990">
    <property type="entry name" value="TPR-like_helical_dom_sf"/>
</dbReference>
<feature type="compositionally biased region" description="Low complexity" evidence="1">
    <location>
        <begin position="173"/>
        <end position="185"/>
    </location>
</feature>
<accession>A0ABP9HG00</accession>
<reference evidence="3" key="1">
    <citation type="journal article" date="2019" name="Int. J. Syst. Evol. Microbiol.">
        <title>The Global Catalogue of Microorganisms (GCM) 10K type strain sequencing project: providing services to taxonomists for standard genome sequencing and annotation.</title>
        <authorList>
            <consortium name="The Broad Institute Genomics Platform"/>
            <consortium name="The Broad Institute Genome Sequencing Center for Infectious Disease"/>
            <person name="Wu L."/>
            <person name="Ma J."/>
        </authorList>
    </citation>
    <scope>NUCLEOTIDE SEQUENCE [LARGE SCALE GENOMIC DNA]</scope>
    <source>
        <strain evidence="3">JCM 17986</strain>
    </source>
</reference>
<feature type="compositionally biased region" description="Basic and acidic residues" evidence="1">
    <location>
        <begin position="204"/>
        <end position="227"/>
    </location>
</feature>
<name>A0ABP9HG00_9ACTN</name>
<comment type="caution">
    <text evidence="2">The sequence shown here is derived from an EMBL/GenBank/DDBJ whole genome shotgun (WGS) entry which is preliminary data.</text>
</comment>
<feature type="region of interest" description="Disordered" evidence="1">
    <location>
        <begin position="108"/>
        <end position="245"/>
    </location>
</feature>
<sequence length="702" mass="74022">MAIRQSGGSSSSGNVRLKALRHANGWVSQQQLADAFEKKALECGLRLAVSVRQVRRWESADPPWPTPDYQKVLQELFGCPLTDLGFIPPWQADLDAATDDLHGFGGPGGGVHGGANGGNGQTLPGGYDAYGPAGYDQAPPALGHDQHPYPHPHPYADPRSPDPRYAQPPGPAPASASGSAPLGGAVDTPRLGPPRPGGFRVGRHRDGTERRIPEGRMPDGRTPDARAPDGLVLPRAVPPPGPADTAASLAAGLMPEPVRQVQPRFDESTPGMPTPRLSGGRFVPGSRRAARQPVERPQRLGGPLAPLAGTTGAAGVPGATPATPAIPATPSGLILPGRPAASAPGAHSVERLSGIPDLLSVVSRIEVADPRDIEAVVPGPAHSGRLGSPMADQYARLTASYRQMYWVAPAQMTLQPVESHVHLGTTLLDAPGPSRPRRVLAASVAETAMLAGRIAFFDLGDKKRALQYYSLAEQAATEAGEPLLRHAVLGHVAFVPAWAGRAGDARAMIARANNPAALHAAGAPALMRAWLCAVNAEIESLIGDKDLALHYIDRAEDILCHPDDLEVPAWLDFFDSARLWGFRGAAELEAGRFDAARDALTDALGDLPPSAAKQQAVTCADLARVAAMSGDIDEASGMLSRALDALTRQWYRTAMTRVWDVRTQLEPFKNAHCIRRLDQELEAWRGENGSAALGGDEPGALE</sequence>
<feature type="compositionally biased region" description="Low complexity" evidence="1">
    <location>
        <begin position="121"/>
        <end position="136"/>
    </location>
</feature>
<feature type="region of interest" description="Disordered" evidence="1">
    <location>
        <begin position="266"/>
        <end position="304"/>
    </location>
</feature>
<protein>
    <recommendedName>
        <fullName evidence="4">HTH cro/C1-type domain-containing protein</fullName>
    </recommendedName>
</protein>
<keyword evidence="3" id="KW-1185">Reference proteome</keyword>
<evidence type="ECO:0000256" key="1">
    <source>
        <dbReference type="SAM" id="MobiDB-lite"/>
    </source>
</evidence>
<evidence type="ECO:0008006" key="4">
    <source>
        <dbReference type="Google" id="ProtNLM"/>
    </source>
</evidence>
<feature type="compositionally biased region" description="Basic and acidic residues" evidence="1">
    <location>
        <begin position="144"/>
        <end position="162"/>
    </location>
</feature>
<dbReference type="Proteomes" id="UP001500466">
    <property type="component" value="Unassembled WGS sequence"/>
</dbReference>
<dbReference type="RefSeq" id="WP_345676858.1">
    <property type="nucleotide sequence ID" value="NZ_BAABHS010000013.1"/>
</dbReference>
<organism evidence="2 3">
    <name type="scientific">Yinghuangia aomiensis</name>
    <dbReference type="NCBI Taxonomy" id="676205"/>
    <lineage>
        <taxon>Bacteria</taxon>
        <taxon>Bacillati</taxon>
        <taxon>Actinomycetota</taxon>
        <taxon>Actinomycetes</taxon>
        <taxon>Kitasatosporales</taxon>
        <taxon>Streptomycetaceae</taxon>
        <taxon>Yinghuangia</taxon>
    </lineage>
</organism>
<dbReference type="EMBL" id="BAABHS010000013">
    <property type="protein sequence ID" value="GAA4970025.1"/>
    <property type="molecule type" value="Genomic_DNA"/>
</dbReference>
<proteinExistence type="predicted"/>